<dbReference type="OrthoDB" id="2040407at2"/>
<dbReference type="STRING" id="1114972.FD35_GL001142"/>
<reference evidence="2 3" key="1">
    <citation type="journal article" date="2015" name="Genome Announc.">
        <title>Expanding the biotechnology potential of lactobacilli through comparative genomics of 213 strains and associated genera.</title>
        <authorList>
            <person name="Sun Z."/>
            <person name="Harris H.M."/>
            <person name="McCann A."/>
            <person name="Guo C."/>
            <person name="Argimon S."/>
            <person name="Zhang W."/>
            <person name="Yang X."/>
            <person name="Jeffery I.B."/>
            <person name="Cooney J.C."/>
            <person name="Kagawa T.F."/>
            <person name="Liu W."/>
            <person name="Song Y."/>
            <person name="Salvetti E."/>
            <person name="Wrobel A."/>
            <person name="Rasinkangas P."/>
            <person name="Parkhill J."/>
            <person name="Rea M.C."/>
            <person name="O'Sullivan O."/>
            <person name="Ritari J."/>
            <person name="Douillard F.P."/>
            <person name="Paul Ross R."/>
            <person name="Yang R."/>
            <person name="Briner A.E."/>
            <person name="Felis G.E."/>
            <person name="de Vos W.M."/>
            <person name="Barrangou R."/>
            <person name="Klaenhammer T.R."/>
            <person name="Caufield P.W."/>
            <person name="Cui Y."/>
            <person name="Zhang H."/>
            <person name="O'Toole P.W."/>
        </authorList>
    </citation>
    <scope>NUCLEOTIDE SEQUENCE [LARGE SCALE GENOMIC DNA]</scope>
    <source>
        <strain evidence="2 3">DSM 15814</strain>
    </source>
</reference>
<dbReference type="GO" id="GO:0016746">
    <property type="term" value="F:acyltransferase activity"/>
    <property type="evidence" value="ECO:0007669"/>
    <property type="project" value="InterPro"/>
</dbReference>
<proteinExistence type="predicted"/>
<comment type="caution">
    <text evidence="2">The sequence shown here is derived from an EMBL/GenBank/DDBJ whole genome shotgun (WGS) entry which is preliminary data.</text>
</comment>
<keyword evidence="3" id="KW-1185">Reference proteome</keyword>
<gene>
    <name evidence="2" type="ORF">FD35_GL001142</name>
</gene>
<dbReference type="EMBL" id="AZFF01000002">
    <property type="protein sequence ID" value="KRL56848.1"/>
    <property type="molecule type" value="Genomic_DNA"/>
</dbReference>
<name>A0A0R1RIL2_9LACO</name>
<dbReference type="SUPFAM" id="SSF69593">
    <property type="entry name" value="Glycerol-3-phosphate (1)-acyltransferase"/>
    <property type="match status" value="1"/>
</dbReference>
<sequence length="290" mass="33307">MIVADHRDQVIDNIRQAIAEGRFNDKVEVGDPILSTEAKTQAVDNYLKRSHTFHFKIANWIARTFMAIATWLTNRTTTVSGWENLSGLAKHQGAIITTNHFNPLENTVPRLLARHEHRRLFIVSQDTNLAMTGGLGYLMNNLDIIPLSKRLDYLGRELPALIQKTTAAGHFVLIYPEQEMWFNYRKPRPPKRGTYYYAAKANVPIISCFTEIRSEKKLATPEFHETSYHLHILPLIYPDPKLSANANATRMMNQDYAQKKAAYEAAYHEPLSYQFEPQDIVGWIPNRAQQ</sequence>
<dbReference type="AlphaFoldDB" id="A0A0R1RIL2"/>
<dbReference type="RefSeq" id="WP_017262438.1">
    <property type="nucleotide sequence ID" value="NZ_AUAW01000004.1"/>
</dbReference>
<dbReference type="Pfam" id="PF01553">
    <property type="entry name" value="Acyltransferase"/>
    <property type="match status" value="1"/>
</dbReference>
<dbReference type="InterPro" id="IPR002123">
    <property type="entry name" value="Plipid/glycerol_acylTrfase"/>
</dbReference>
<dbReference type="SMART" id="SM00563">
    <property type="entry name" value="PlsC"/>
    <property type="match status" value="1"/>
</dbReference>
<evidence type="ECO:0000259" key="1">
    <source>
        <dbReference type="SMART" id="SM00563"/>
    </source>
</evidence>
<accession>A0A0R1RIL2</accession>
<evidence type="ECO:0000313" key="3">
    <source>
        <dbReference type="Proteomes" id="UP000051999"/>
    </source>
</evidence>
<feature type="domain" description="Phospholipid/glycerol acyltransferase" evidence="1">
    <location>
        <begin position="94"/>
        <end position="213"/>
    </location>
</feature>
<dbReference type="eggNOG" id="COG0204">
    <property type="taxonomic scope" value="Bacteria"/>
</dbReference>
<dbReference type="Proteomes" id="UP000051999">
    <property type="component" value="Unassembled WGS sequence"/>
</dbReference>
<dbReference type="PATRIC" id="fig|1114972.6.peg.1157"/>
<evidence type="ECO:0000313" key="2">
    <source>
        <dbReference type="EMBL" id="KRL56848.1"/>
    </source>
</evidence>
<organism evidence="2 3">
    <name type="scientific">Furfurilactobacillus rossiae DSM 15814</name>
    <dbReference type="NCBI Taxonomy" id="1114972"/>
    <lineage>
        <taxon>Bacteria</taxon>
        <taxon>Bacillati</taxon>
        <taxon>Bacillota</taxon>
        <taxon>Bacilli</taxon>
        <taxon>Lactobacillales</taxon>
        <taxon>Lactobacillaceae</taxon>
        <taxon>Furfurilactobacillus</taxon>
    </lineage>
</organism>
<protein>
    <recommendedName>
        <fullName evidence="1">Phospholipid/glycerol acyltransferase domain-containing protein</fullName>
    </recommendedName>
</protein>